<keyword evidence="2" id="KW-0150">Chloroplast</keyword>
<dbReference type="GeneID" id="38278991"/>
<dbReference type="Pfam" id="PF00961">
    <property type="entry name" value="LAGLIDADG_1"/>
    <property type="match status" value="1"/>
</dbReference>
<dbReference type="Gene3D" id="3.10.28.10">
    <property type="entry name" value="Homing endonucleases"/>
    <property type="match status" value="1"/>
</dbReference>
<dbReference type="RefSeq" id="YP_009519142.1">
    <property type="nucleotide sequence ID" value="NC_039523.1"/>
</dbReference>
<feature type="domain" description="Homing endonuclease LAGLIDADG" evidence="1">
    <location>
        <begin position="29"/>
        <end position="123"/>
    </location>
</feature>
<evidence type="ECO:0000313" key="2">
    <source>
        <dbReference type="EMBL" id="AYC65117.1"/>
    </source>
</evidence>
<reference evidence="2" key="2">
    <citation type="journal article" date="2019" name="Mol. Phylogenet. Evol.">
        <title>Reassessment of the classification of bryopsidales (chlorophyta) based on chloroplast phylogenomic analyses.</title>
        <authorList>
            <person name="Cremen M.C."/>
            <person name="Leliaert F."/>
            <person name="West J."/>
            <person name="Lam D.W."/>
            <person name="Shimada S."/>
            <person name="Lopez-Bautista J.M."/>
            <person name="Verbruggen H."/>
        </authorList>
    </citation>
    <scope>NUCLEOTIDE SEQUENCE</scope>
</reference>
<dbReference type="InterPro" id="IPR051289">
    <property type="entry name" value="LAGLIDADG_Endonuclease"/>
</dbReference>
<dbReference type="SUPFAM" id="SSF55608">
    <property type="entry name" value="Homing endonucleases"/>
    <property type="match status" value="1"/>
</dbReference>
<dbReference type="PANTHER" id="PTHR36181">
    <property type="entry name" value="INTRON-ENCODED ENDONUCLEASE AI3-RELATED"/>
    <property type="match status" value="1"/>
</dbReference>
<gene>
    <name evidence="2" type="primary">orf168</name>
</gene>
<dbReference type="AlphaFoldDB" id="A0A386B099"/>
<evidence type="ECO:0000259" key="1">
    <source>
        <dbReference type="Pfam" id="PF00961"/>
    </source>
</evidence>
<dbReference type="PANTHER" id="PTHR36181:SF2">
    <property type="entry name" value="INTRON-ENCODED ENDONUCLEASE AI3-RELATED"/>
    <property type="match status" value="1"/>
</dbReference>
<keyword evidence="2" id="KW-0934">Plastid</keyword>
<protein>
    <recommendedName>
        <fullName evidence="1">Homing endonuclease LAGLIDADG domain-containing protein</fullName>
    </recommendedName>
</protein>
<dbReference type="GO" id="GO:0004519">
    <property type="term" value="F:endonuclease activity"/>
    <property type="evidence" value="ECO:0007669"/>
    <property type="project" value="InterPro"/>
</dbReference>
<geneLocation type="chloroplast" evidence="2"/>
<reference evidence="2" key="1">
    <citation type="submission" date="2018-07" db="EMBL/GenBank/DDBJ databases">
        <authorList>
            <person name="Quirk P.G."/>
            <person name="Krulwich T.A."/>
        </authorList>
    </citation>
    <scope>NUCLEOTIDE SEQUENCE</scope>
</reference>
<accession>A0A386B099</accession>
<dbReference type="GO" id="GO:0005739">
    <property type="term" value="C:mitochondrion"/>
    <property type="evidence" value="ECO:0007669"/>
    <property type="project" value="UniProtKB-ARBA"/>
</dbReference>
<sequence length="168" mass="19915">MNFQTRYQKILDQFDQVSPQITTKYKYFLAGFIEGEGSCCIFIKMRKNQSIRIDPEFNISQHRDGIVHLIACMNLFKTGNICFKTASRNTFVFKITNRTALQEKLIPYYKKYVLPYTCKHKKYSFQLFVSIINLLQQKVHLNPENFALKILPLVYQMNLHKGKSRKWS</sequence>
<name>A0A386B099_9CHLO</name>
<organism evidence="2">
    <name type="scientific">Caulerpa verticillata</name>
    <dbReference type="NCBI Taxonomy" id="177082"/>
    <lineage>
        <taxon>Eukaryota</taxon>
        <taxon>Viridiplantae</taxon>
        <taxon>Chlorophyta</taxon>
        <taxon>core chlorophytes</taxon>
        <taxon>Ulvophyceae</taxon>
        <taxon>TCBD clade</taxon>
        <taxon>Bryopsidales</taxon>
        <taxon>Halimedineae</taxon>
        <taxon>Caulerpaceae</taxon>
        <taxon>Caulerpa</taxon>
    </lineage>
</organism>
<dbReference type="InterPro" id="IPR027434">
    <property type="entry name" value="Homing_endonucl"/>
</dbReference>
<dbReference type="EMBL" id="MH591106">
    <property type="protein sequence ID" value="AYC65117.1"/>
    <property type="molecule type" value="Genomic_DNA"/>
</dbReference>
<proteinExistence type="predicted"/>
<dbReference type="InterPro" id="IPR004860">
    <property type="entry name" value="LAGLIDADG_dom"/>
</dbReference>